<evidence type="ECO:0000313" key="1">
    <source>
        <dbReference type="EMBL" id="KPJ49604.1"/>
    </source>
</evidence>
<accession>A0A0S7WHE8</accession>
<dbReference type="AlphaFoldDB" id="A0A0S7WHE8"/>
<reference evidence="1 2" key="1">
    <citation type="journal article" date="2015" name="Microbiome">
        <title>Genomic resolution of linkages in carbon, nitrogen, and sulfur cycling among widespread estuary sediment bacteria.</title>
        <authorList>
            <person name="Baker B.J."/>
            <person name="Lazar C.S."/>
            <person name="Teske A.P."/>
            <person name="Dick G.J."/>
        </authorList>
    </citation>
    <scope>NUCLEOTIDE SEQUENCE [LARGE SCALE GENOMIC DNA]</scope>
    <source>
        <strain evidence="1">DG_26</strain>
    </source>
</reference>
<dbReference type="Gene3D" id="2.60.40.4070">
    <property type="match status" value="1"/>
</dbReference>
<evidence type="ECO:0000313" key="2">
    <source>
        <dbReference type="Proteomes" id="UP000051124"/>
    </source>
</evidence>
<sequence>MVKGVEMKKAFISIVLVIALASLTYGYYEKTQPFNPRLGTPKHPPTEITDRPADWWEVWWTGVGQFTDFVVSNVLENGIWFNCENEDYSGEFSFCAQDNYPALAGYTGEYPAGSEQYYVWDAGMWIGGLYPIIFAGDTTWEPRVATAAYYSDLNAMAAPEMSAVGMGGQIDHSGRGLFFSDMRIPTGYGYAHEWEHMFPQPGLGLEEWQVPWPFTDSTVNERRRTASPGSEVAPGDIISIQDTYACGGDWLPEEDATFLWVRGYDIAGLGVRIEQRTYSWNYDYNNAYIYLNYKIINVNDFPLRDLYVGYFMDNDVGSGISEEGQGATDDMIGFDRDLNLGYTFDSDAFEPQWKSSAGYVGCMMLETPGDVGMTGFNTWLYGDPIDDDAQDSLKYEALRNTQFKVWTIPRDVRQLASSGPRPLLRPWKDSGDEMSFTVAILVGTTLEELTGRAEFARTQFEAGYLGFSPPPSPEVSVQPGDGRAYITWDGTRSEGYTCAFSKENTFEGYRVYRSQTALPGEWKLLADYDIAGSATWDTVKVEQTKGASKLTTGFGGFYGRLPGDIPGPELNFGDGLYTINFTCPCEVETTFFGEDTIVDVKANYFKVYNQVTGELYSYNQAARTDAYGYSVVDPVSGTAYADSAYVSGSYVYIDSFYVLVENGEFDPEQPGSDLTPTPGDIITINTYKGKSVGAQIGLAYSYVDSGLVNGMTYYYSVTAYSREIPTWGVASLESGKTAKKFWVVPRRDAVNWTGPGVEVTSTKGGGDATIDVFVADPEAVTGEAYFITFVAEDPLTDDADYWRLWDEDSVLLLDNRPTVNGELNNPLVDGLSFSVETVKQTHVDTTNTKWSWTQDSPTYYFSAAINPRREAKADYELTMDVCTDINGLASPVCVYRMTGEMVVPGYFRYIDQAPFDTLSVEDQVLVLDTADIRTLVLTLTVKDSADIDTTLISTRPMPGDRYRIKMMKRTTTDDEYTILTTPLMSDKQSYELDEVRVVPNPYYIRAPWDRSRYEQQVWFQGLPSQCTIRIFNAAGLLIRTIRHDATGAGAGAHAWDLLNEDKQNVVSGLYIYQVTAPEGKENVGKFAIIR</sequence>
<protein>
    <submittedName>
        <fullName evidence="1">Uncharacterized protein</fullName>
    </submittedName>
</protein>
<comment type="caution">
    <text evidence="1">The sequence shown here is derived from an EMBL/GenBank/DDBJ whole genome shotgun (WGS) entry which is preliminary data.</text>
</comment>
<proteinExistence type="predicted"/>
<dbReference type="EMBL" id="LIZT01000051">
    <property type="protein sequence ID" value="KPJ49604.1"/>
    <property type="molecule type" value="Genomic_DNA"/>
</dbReference>
<dbReference type="Proteomes" id="UP000051124">
    <property type="component" value="Unassembled WGS sequence"/>
</dbReference>
<name>A0A0S7WHE8_UNCT6</name>
<organism evidence="1 2">
    <name type="scientific">candidate division TA06 bacterium DG_26</name>
    <dbReference type="NCBI Taxonomy" id="1703771"/>
    <lineage>
        <taxon>Bacteria</taxon>
        <taxon>Bacteria division TA06</taxon>
    </lineage>
</organism>
<gene>
    <name evidence="1" type="ORF">AMJ40_05170</name>
</gene>